<dbReference type="AlphaFoldDB" id="F2D951"/>
<name>F2D951_HORVV</name>
<reference evidence="1" key="1">
    <citation type="journal article" date="2011" name="Plant Physiol.">
        <title>Comprehensive sequence analysis of 24,783 barley full-length cDNAs derived from 12 clone libraries.</title>
        <authorList>
            <person name="Matsumoto T."/>
            <person name="Tanaka T."/>
            <person name="Sakai H."/>
            <person name="Amano N."/>
            <person name="Kanamori H."/>
            <person name="Kurita K."/>
            <person name="Kikuta A."/>
            <person name="Kamiya K."/>
            <person name="Yamamoto M."/>
            <person name="Ikawa H."/>
            <person name="Fujii N."/>
            <person name="Hori K."/>
            <person name="Itoh T."/>
            <person name="Sato K."/>
        </authorList>
    </citation>
    <scope>NUCLEOTIDE SEQUENCE</scope>
    <source>
        <tissue evidence="1">Shoot</tissue>
    </source>
</reference>
<dbReference type="EMBL" id="AK360413">
    <property type="protein sequence ID" value="BAJ91622.1"/>
    <property type="molecule type" value="mRNA"/>
</dbReference>
<evidence type="ECO:0000313" key="1">
    <source>
        <dbReference type="EMBL" id="BAJ91622.1"/>
    </source>
</evidence>
<sequence>MQWCPPVLQTTKHAHRRRMFIRPSLPCASPQQPHRRLAALEHRRARWQHCIDASSDAIVVLP</sequence>
<protein>
    <submittedName>
        <fullName evidence="1">Predicted protein</fullName>
    </submittedName>
</protein>
<proteinExistence type="evidence at transcript level"/>
<organism evidence="1">
    <name type="scientific">Hordeum vulgare subsp. vulgare</name>
    <name type="common">Domesticated barley</name>
    <dbReference type="NCBI Taxonomy" id="112509"/>
    <lineage>
        <taxon>Eukaryota</taxon>
        <taxon>Viridiplantae</taxon>
        <taxon>Streptophyta</taxon>
        <taxon>Embryophyta</taxon>
        <taxon>Tracheophyta</taxon>
        <taxon>Spermatophyta</taxon>
        <taxon>Magnoliopsida</taxon>
        <taxon>Liliopsida</taxon>
        <taxon>Poales</taxon>
        <taxon>Poaceae</taxon>
        <taxon>BOP clade</taxon>
        <taxon>Pooideae</taxon>
        <taxon>Triticodae</taxon>
        <taxon>Triticeae</taxon>
        <taxon>Hordeinae</taxon>
        <taxon>Hordeum</taxon>
    </lineage>
</organism>
<accession>F2D951</accession>